<gene>
    <name evidence="2" type="primary">LOC110990628</name>
</gene>
<dbReference type="Proteomes" id="UP000694845">
    <property type="component" value="Unplaced"/>
</dbReference>
<dbReference type="PANTHER" id="PTHR47331:SF5">
    <property type="entry name" value="RIBONUCLEASE H"/>
    <property type="match status" value="1"/>
</dbReference>
<dbReference type="OrthoDB" id="5985697at2759"/>
<dbReference type="GeneID" id="110990628"/>
<dbReference type="RefSeq" id="XP_022111402.1">
    <property type="nucleotide sequence ID" value="XM_022255710.1"/>
</dbReference>
<reference evidence="2" key="1">
    <citation type="submission" date="2025-08" db="UniProtKB">
        <authorList>
            <consortium name="RefSeq"/>
        </authorList>
    </citation>
    <scope>IDENTIFICATION</scope>
</reference>
<accession>A0A8B8A214</accession>
<dbReference type="KEGG" id="aplc:110990628"/>
<dbReference type="OMA" id="RDEIRYP"/>
<proteinExistence type="predicted"/>
<organism evidence="1 2">
    <name type="scientific">Acanthaster planci</name>
    <name type="common">Crown-of-thorns starfish</name>
    <dbReference type="NCBI Taxonomy" id="133434"/>
    <lineage>
        <taxon>Eukaryota</taxon>
        <taxon>Metazoa</taxon>
        <taxon>Echinodermata</taxon>
        <taxon>Eleutherozoa</taxon>
        <taxon>Asterozoa</taxon>
        <taxon>Asteroidea</taxon>
        <taxon>Valvatacea</taxon>
        <taxon>Valvatida</taxon>
        <taxon>Acanthasteridae</taxon>
        <taxon>Acanthaster</taxon>
    </lineage>
</organism>
<dbReference type="Pfam" id="PF05380">
    <property type="entry name" value="Peptidase_A17"/>
    <property type="match status" value="1"/>
</dbReference>
<evidence type="ECO:0000313" key="1">
    <source>
        <dbReference type="Proteomes" id="UP000694845"/>
    </source>
</evidence>
<dbReference type="InterPro" id="IPR008042">
    <property type="entry name" value="Retrotrans_Pao"/>
</dbReference>
<keyword evidence="1" id="KW-1185">Reference proteome</keyword>
<dbReference type="PANTHER" id="PTHR47331">
    <property type="entry name" value="PHD-TYPE DOMAIN-CONTAINING PROTEIN"/>
    <property type="match status" value="1"/>
</dbReference>
<evidence type="ECO:0000313" key="2">
    <source>
        <dbReference type="RefSeq" id="XP_022111402.1"/>
    </source>
</evidence>
<dbReference type="AlphaFoldDB" id="A0A8B8A214"/>
<name>A0A8B8A214_ACAPL</name>
<sequence>MRDEAHCSFVMGKARVTPLKHVTLMRLELAAATVSTRTSEFLRAELSYQKIQEYFWTDSKIVLGYVPNDARRFHVYVANRVQQIRDSSDPNSWQYVDTSCNPADEASRGLMVKQLVEKSCWLTGPEFLQMDGPTVTPKVAAQKLDEADPEVKQAAVLSTCTEATNENQFPDYFEKCRLDRFSTWHRAKRAIANCLRYKTRLRQGKVVNGYKVPVVAVHPPHVSVEEMEEAETEILKSLQLQHFKSEVQALQQVKQRVSSQAESQ</sequence>
<protein>
    <submittedName>
        <fullName evidence="2">Uncharacterized protein LOC110990628</fullName>
    </submittedName>
</protein>